<dbReference type="InterPro" id="IPR025668">
    <property type="entry name" value="Tnp_DDE_dom"/>
</dbReference>
<dbReference type="NCBIfam" id="NF033520">
    <property type="entry name" value="transpos_IS982"/>
    <property type="match status" value="1"/>
</dbReference>
<dbReference type="AlphaFoldDB" id="A0A327NGT4"/>
<evidence type="ECO:0000313" key="2">
    <source>
        <dbReference type="EMBL" id="RAI73876.1"/>
    </source>
</evidence>
<protein>
    <submittedName>
        <fullName evidence="3">IS982 family transposase</fullName>
    </submittedName>
</protein>
<dbReference type="EMBL" id="QLII01000001">
    <property type="protein sequence ID" value="RAI73876.1"/>
    <property type="molecule type" value="Genomic_DNA"/>
</dbReference>
<proteinExistence type="predicted"/>
<dbReference type="EMBL" id="QLII01000001">
    <property type="protein sequence ID" value="RAI74035.1"/>
    <property type="molecule type" value="Genomic_DNA"/>
</dbReference>
<organism evidence="3 7">
    <name type="scientific">Spirosoma telluris</name>
    <dbReference type="NCBI Taxonomy" id="2183553"/>
    <lineage>
        <taxon>Bacteria</taxon>
        <taxon>Pseudomonadati</taxon>
        <taxon>Bacteroidota</taxon>
        <taxon>Cytophagia</taxon>
        <taxon>Cytophagales</taxon>
        <taxon>Cytophagaceae</taxon>
        <taxon>Spirosoma</taxon>
    </lineage>
</organism>
<name>A0A327NGT4_9BACT</name>
<dbReference type="EMBL" id="QLII01000001">
    <property type="protein sequence ID" value="RAI74903.1"/>
    <property type="molecule type" value="Genomic_DNA"/>
</dbReference>
<dbReference type="EMBL" id="QLII01000001">
    <property type="protein sequence ID" value="RAI75468.1"/>
    <property type="molecule type" value="Genomic_DNA"/>
</dbReference>
<evidence type="ECO:0000313" key="4">
    <source>
        <dbReference type="EMBL" id="RAI74903.1"/>
    </source>
</evidence>
<gene>
    <name evidence="2" type="ORF">HMF3257_04785</name>
    <name evidence="3" type="ORF">HMF3257_06035</name>
    <name evidence="4" type="ORF">HMF3257_12865</name>
    <name evidence="5" type="ORF">HMF3257_16405</name>
    <name evidence="6" type="ORF">HMF3257_17200</name>
</gene>
<evidence type="ECO:0000313" key="5">
    <source>
        <dbReference type="EMBL" id="RAI75364.1"/>
    </source>
</evidence>
<sequence>MSRKWIVLGANLIKLTHFRTHMLTEIYVDVDDFCKAKMPLIAKALHHCGLYKKLHPSQLTLAELMTILIYYHLSPYKNFKAYYTRHVLTDLRRDFPDLVSYDRFVALIPRTLIALMLYLAYRCSRSIRTGLYYIDSTSLAACHPKRAHQHRTLKGFASWGKTSTGWFFGLKVHLVINHLGQLMQVRITEGRAHDAQANVLFSLTKDLVGWVFGDKGYLLNLEKQAFLEREGQLIWAAKTRKPKQAVDWPVAAKRWARKRSLIETVIGQSKAVCDLEHSRHRSATNAFVNVYASLVAYSFYERKPTASINMGDRLLKAAEPSWVLAA</sequence>
<evidence type="ECO:0000313" key="3">
    <source>
        <dbReference type="EMBL" id="RAI74035.1"/>
    </source>
</evidence>
<feature type="domain" description="Transposase DDE" evidence="1">
    <location>
        <begin position="128"/>
        <end position="282"/>
    </location>
</feature>
<dbReference type="Pfam" id="PF13612">
    <property type="entry name" value="DDE_Tnp_1_3"/>
    <property type="match status" value="1"/>
</dbReference>
<keyword evidence="7" id="KW-1185">Reference proteome</keyword>
<dbReference type="Proteomes" id="UP000249016">
    <property type="component" value="Unassembled WGS sequence"/>
</dbReference>
<reference evidence="3 7" key="1">
    <citation type="submission" date="2018-06" db="EMBL/GenBank/DDBJ databases">
        <title>Spirosoma sp. HMF3257 Genome sequencing and assembly.</title>
        <authorList>
            <person name="Kang H."/>
            <person name="Cha I."/>
            <person name="Kim H."/>
            <person name="Kang J."/>
            <person name="Joh K."/>
        </authorList>
    </citation>
    <scope>NUCLEOTIDE SEQUENCE [LARGE SCALE GENOMIC DNA]</scope>
    <source>
        <strain evidence="3 7">HMF3257</strain>
    </source>
</reference>
<evidence type="ECO:0000313" key="6">
    <source>
        <dbReference type="EMBL" id="RAI75468.1"/>
    </source>
</evidence>
<dbReference type="OrthoDB" id="951408at2"/>
<comment type="caution">
    <text evidence="3">The sequence shown here is derived from an EMBL/GenBank/DDBJ whole genome shotgun (WGS) entry which is preliminary data.</text>
</comment>
<evidence type="ECO:0000313" key="7">
    <source>
        <dbReference type="Proteomes" id="UP000249016"/>
    </source>
</evidence>
<evidence type="ECO:0000259" key="1">
    <source>
        <dbReference type="Pfam" id="PF13612"/>
    </source>
</evidence>
<accession>A0A327NGT4</accession>
<dbReference type="EMBL" id="QLII01000001">
    <property type="protein sequence ID" value="RAI75364.1"/>
    <property type="molecule type" value="Genomic_DNA"/>
</dbReference>